<dbReference type="Pfam" id="PF18100">
    <property type="entry name" value="PDE4_UCR"/>
    <property type="match status" value="1"/>
</dbReference>
<evidence type="ECO:0000256" key="1">
    <source>
        <dbReference type="ARBA" id="ARBA00012276"/>
    </source>
</evidence>
<name>A0AA88I5C1_ARTSF</name>
<organism evidence="6 7">
    <name type="scientific">Artemia franciscana</name>
    <name type="common">Brine shrimp</name>
    <name type="synonym">Artemia sanfranciscana</name>
    <dbReference type="NCBI Taxonomy" id="6661"/>
    <lineage>
        <taxon>Eukaryota</taxon>
        <taxon>Metazoa</taxon>
        <taxon>Ecdysozoa</taxon>
        <taxon>Arthropoda</taxon>
        <taxon>Crustacea</taxon>
        <taxon>Branchiopoda</taxon>
        <taxon>Anostraca</taxon>
        <taxon>Artemiidae</taxon>
        <taxon>Artemia</taxon>
    </lineage>
</organism>
<comment type="caution">
    <text evidence="6">The sequence shown here is derived from an EMBL/GenBank/DDBJ whole genome shotgun (WGS) entry which is preliminary data.</text>
</comment>
<dbReference type="InterPro" id="IPR040844">
    <property type="entry name" value="PDE4_UCR"/>
</dbReference>
<keyword evidence="7" id="KW-1185">Reference proteome</keyword>
<protein>
    <recommendedName>
        <fullName evidence="1">3',5'-cyclic-AMP phosphodiesterase</fullName>
        <ecNumber evidence="1">3.1.4.53</ecNumber>
    </recommendedName>
</protein>
<feature type="region of interest" description="Disordered" evidence="4">
    <location>
        <begin position="87"/>
        <end position="113"/>
    </location>
</feature>
<keyword evidence="3" id="KW-0114">cAMP</keyword>
<evidence type="ECO:0000313" key="6">
    <source>
        <dbReference type="EMBL" id="KAK2722120.1"/>
    </source>
</evidence>
<keyword evidence="2" id="KW-0378">Hydrolase</keyword>
<sequence>MESTMGTLYNTTDALPHMSTSPSDRFPRTLSTSVLRIKHRSIFWEKFLESRASTPNRYGEDLIVTPFAQILATLRNIRNNYISLTNVTPARNKRSSSTTGPQSFMPKNNLQYG</sequence>
<feature type="domain" description="Phosphodiesterase 4 upstream conserved regions (UCR)" evidence="5">
    <location>
        <begin position="64"/>
        <end position="106"/>
    </location>
</feature>
<dbReference type="EC" id="3.1.4.53" evidence="1"/>
<feature type="region of interest" description="Disordered" evidence="4">
    <location>
        <begin position="1"/>
        <end position="27"/>
    </location>
</feature>
<accession>A0AA88I5C1</accession>
<dbReference type="GO" id="GO:0004115">
    <property type="term" value="F:3',5'-cyclic-AMP phosphodiesterase activity"/>
    <property type="evidence" value="ECO:0007669"/>
    <property type="project" value="UniProtKB-EC"/>
</dbReference>
<evidence type="ECO:0000256" key="2">
    <source>
        <dbReference type="ARBA" id="ARBA00022801"/>
    </source>
</evidence>
<evidence type="ECO:0000256" key="4">
    <source>
        <dbReference type="SAM" id="MobiDB-lite"/>
    </source>
</evidence>
<evidence type="ECO:0000256" key="3">
    <source>
        <dbReference type="ARBA" id="ARBA00023149"/>
    </source>
</evidence>
<feature type="non-terminal residue" evidence="6">
    <location>
        <position position="113"/>
    </location>
</feature>
<evidence type="ECO:0000313" key="7">
    <source>
        <dbReference type="Proteomes" id="UP001187531"/>
    </source>
</evidence>
<gene>
    <name evidence="6" type="ORF">QYM36_002614</name>
</gene>
<reference evidence="6" key="1">
    <citation type="submission" date="2023-07" db="EMBL/GenBank/DDBJ databases">
        <title>Chromosome-level genome assembly of Artemia franciscana.</title>
        <authorList>
            <person name="Jo E."/>
        </authorList>
    </citation>
    <scope>NUCLEOTIDE SEQUENCE</scope>
    <source>
        <tissue evidence="6">Whole body</tissue>
    </source>
</reference>
<dbReference type="EMBL" id="JAVRJZ010000005">
    <property type="protein sequence ID" value="KAK2722120.1"/>
    <property type="molecule type" value="Genomic_DNA"/>
</dbReference>
<dbReference type="AlphaFoldDB" id="A0AA88I5C1"/>
<dbReference type="Proteomes" id="UP001187531">
    <property type="component" value="Unassembled WGS sequence"/>
</dbReference>
<proteinExistence type="predicted"/>
<evidence type="ECO:0000259" key="5">
    <source>
        <dbReference type="Pfam" id="PF18100"/>
    </source>
</evidence>